<sequence>MTSSRRSPASLFAAMLLALIPAVSAAQTSTVQRLGTPSLSSQPGQTVTVAMRFNAVPMSQSYYVFVHLVDANGVQYPNLGADHLPPVSTATWSGAIAYNRVVALPTNLASGTYTVRVGLYNIASPMQRVALATGSGVTADNELRYTVGTLTVGGGQPTGNGPVGQDASAYVLTSPRSSTAASTPACGMITSGTRPRTPPSTTRSATAC</sequence>
<reference evidence="3 4" key="1">
    <citation type="journal article" date="2012" name="J. Bacteriol.">
        <title>Complete Genome Sequence of the Fruiting Myxobacterium Corallococcus coralloides DSM 2259.</title>
        <authorList>
            <person name="Huntley S."/>
            <person name="Zhang Y."/>
            <person name="Treuner-Lange A."/>
            <person name="Kneip S."/>
            <person name="Sensen C.W."/>
            <person name="Sogaard-Andersen L."/>
        </authorList>
    </citation>
    <scope>NUCLEOTIDE SEQUENCE [LARGE SCALE GENOMIC DNA]</scope>
    <source>
        <strain evidence="4">ATCC 25202 / DSM 2259 / NBRC 100086 / M2</strain>
    </source>
</reference>
<dbReference type="InParanoid" id="H8MGT7"/>
<evidence type="ECO:0008006" key="5">
    <source>
        <dbReference type="Google" id="ProtNLM"/>
    </source>
</evidence>
<dbReference type="STRING" id="1144275.COCOR_04564"/>
<dbReference type="HOGENOM" id="CLU_1319126_0_0_7"/>
<evidence type="ECO:0000313" key="3">
    <source>
        <dbReference type="EMBL" id="AFE05895.1"/>
    </source>
</evidence>
<dbReference type="RefSeq" id="WP_014397369.1">
    <property type="nucleotide sequence ID" value="NC_017030.1"/>
</dbReference>
<dbReference type="EMBL" id="CP003389">
    <property type="protein sequence ID" value="AFE05895.1"/>
    <property type="molecule type" value="Genomic_DNA"/>
</dbReference>
<evidence type="ECO:0000256" key="2">
    <source>
        <dbReference type="SAM" id="SignalP"/>
    </source>
</evidence>
<name>H8MGT7_CORCM</name>
<feature type="region of interest" description="Disordered" evidence="1">
    <location>
        <begin position="176"/>
        <end position="208"/>
    </location>
</feature>
<accession>H8MGT7</accession>
<keyword evidence="2" id="KW-0732">Signal</keyword>
<dbReference type="AlphaFoldDB" id="H8MGT7"/>
<evidence type="ECO:0000313" key="4">
    <source>
        <dbReference type="Proteomes" id="UP000007587"/>
    </source>
</evidence>
<gene>
    <name evidence="3" type="ordered locus">COCOR_04564</name>
</gene>
<evidence type="ECO:0000256" key="1">
    <source>
        <dbReference type="SAM" id="MobiDB-lite"/>
    </source>
</evidence>
<feature type="chain" id="PRO_5003614881" description="Lipoprotein" evidence="2">
    <location>
        <begin position="26"/>
        <end position="208"/>
    </location>
</feature>
<dbReference type="Proteomes" id="UP000007587">
    <property type="component" value="Chromosome"/>
</dbReference>
<protein>
    <recommendedName>
        <fullName evidence="5">Lipoprotein</fullName>
    </recommendedName>
</protein>
<dbReference type="KEGG" id="ccx:COCOR_04564"/>
<keyword evidence="4" id="KW-1185">Reference proteome</keyword>
<feature type="signal peptide" evidence="2">
    <location>
        <begin position="1"/>
        <end position="25"/>
    </location>
</feature>
<organism evidence="3 4">
    <name type="scientific">Corallococcus coralloides (strain ATCC 25202 / DSM 2259 / NBRC 100086 / M2)</name>
    <name type="common">Myxococcus coralloides</name>
    <dbReference type="NCBI Taxonomy" id="1144275"/>
    <lineage>
        <taxon>Bacteria</taxon>
        <taxon>Pseudomonadati</taxon>
        <taxon>Myxococcota</taxon>
        <taxon>Myxococcia</taxon>
        <taxon>Myxococcales</taxon>
        <taxon>Cystobacterineae</taxon>
        <taxon>Myxococcaceae</taxon>
        <taxon>Corallococcus</taxon>
    </lineage>
</organism>
<reference evidence="4" key="2">
    <citation type="submission" date="2012-03" db="EMBL/GenBank/DDBJ databases">
        <title>Genome sequence of the fruiting myxobacterium Corallococcus coralloides DSM 2259.</title>
        <authorList>
            <person name="Huntley S."/>
            <person name="Zhang Y."/>
            <person name="Treuner-Lange A."/>
            <person name="Sensen C.W."/>
            <person name="Sogaard-Andersen L."/>
        </authorList>
    </citation>
    <scope>NUCLEOTIDE SEQUENCE [LARGE SCALE GENOMIC DNA]</scope>
    <source>
        <strain evidence="4">ATCC 25202 / DSM 2259 / NBRC 100086 / M2</strain>
    </source>
</reference>
<proteinExistence type="predicted"/>